<keyword evidence="5" id="KW-1185">Reference proteome</keyword>
<keyword evidence="4" id="KW-0808">Transferase</keyword>
<dbReference type="InterPro" id="IPR027417">
    <property type="entry name" value="P-loop_NTPase"/>
</dbReference>
<feature type="region of interest" description="Disordered" evidence="1">
    <location>
        <begin position="550"/>
        <end position="569"/>
    </location>
</feature>
<feature type="region of interest" description="Disordered" evidence="1">
    <location>
        <begin position="1"/>
        <end position="25"/>
    </location>
</feature>
<dbReference type="CDD" id="cd02028">
    <property type="entry name" value="UMPK_like"/>
    <property type="match status" value="1"/>
</dbReference>
<dbReference type="Gene3D" id="3.40.50.300">
    <property type="entry name" value="P-loop containing nucleotide triphosphate hydrolases"/>
    <property type="match status" value="2"/>
</dbReference>
<dbReference type="PROSITE" id="PS51707">
    <property type="entry name" value="CYTH"/>
    <property type="match status" value="1"/>
</dbReference>
<dbReference type="InterPro" id="IPR033469">
    <property type="entry name" value="CYTH-like_dom_sf"/>
</dbReference>
<sequence length="792" mass="88669">MAKDTSGVESHPKRQGLLKDQVRSTKRKDSDRFEIVSIQNPLSFEKGFFVVIRACQLLAQKNDGIILVGIAGPSGAGKTIFTEKILSFMPSVAVISMDNYNDSSRIVDGNFDGLLQHLLYASVGQQRLFMSSVFSRCIELTEISMDVVFWNTFFLVFFCCCRFIDIRNCLSLSSMALLLNFSSFTTDFSFRTCSLGFGKWYISVVLKGDPRLTDYDTLLKNVHDLKAGKPVEVPIYDFKSSTRTGYRTLEVPSSRIVIIEGIYALSANLRPLLDLRVSVTGGVHFDLVKRVLRDIQRAGQEPEEIIQQISETVYPMYKAFIEPDLQTAHIKIINKFNPFSGFQSPTYILKSARKVTVDQIKAVLFKDQKETTEQIYDIYLLPPGEDPETCQSYLRMRNKDGKYNLMFEEWVADAPFIISPRITFEVTVKLLSGLMALGYTIATILQRSSHIFSDDRVCVKIDWLGQLNRQYVQVQGRDRLVVKFIAEQLGLEGSYTPRTYIEQIQLERLVNEVMALPDDLKTKLSLDEDLVSSPKEALLRASADRVARRLKNGKSGMSHSYSSQRDKNLSKLAATSTRFDDRNLESPAALANQGAITQLSEQISSLNDRMDEFTTCIEELNSKLTVKKNSPSQQNMALPAEVCNGSAPTSYFVSGLGNGSLTGSRMPNSSSSSQLAKESPLMEEVKISASKPIELFMCLKDITPIQLAKVPSNLLIIAQCGQLSGISRVQRQVMLRLDTLSNLVRDSLGERSQEVRKKRNRLIARDGQAPLIAALAVGCVGLCWFVRARNGD</sequence>
<accession>A0A9Q0Z4J5</accession>
<dbReference type="PANTHER" id="PTHR10285">
    <property type="entry name" value="URIDINE KINASE"/>
    <property type="match status" value="1"/>
</dbReference>
<dbReference type="GO" id="GO:0016462">
    <property type="term" value="F:pyrophosphatase activity"/>
    <property type="evidence" value="ECO:0007669"/>
    <property type="project" value="UniProtKB-ARBA"/>
</dbReference>
<feature type="transmembrane region" description="Helical" evidence="2">
    <location>
        <begin position="767"/>
        <end position="786"/>
    </location>
</feature>
<dbReference type="EMBL" id="JAPFFL010000006">
    <property type="protein sequence ID" value="KAJ6721046.1"/>
    <property type="molecule type" value="Genomic_DNA"/>
</dbReference>
<reference evidence="4" key="1">
    <citation type="submission" date="2022-11" db="EMBL/GenBank/DDBJ databases">
        <authorList>
            <person name="Hyden B.L."/>
            <person name="Feng K."/>
            <person name="Yates T."/>
            <person name="Jawdy S."/>
            <person name="Smart L.B."/>
            <person name="Muchero W."/>
        </authorList>
    </citation>
    <scope>NUCLEOTIDE SEQUENCE</scope>
    <source>
        <tissue evidence="4">Shoot tip</tissue>
    </source>
</reference>
<comment type="caution">
    <text evidence="4">The sequence shown here is derived from an EMBL/GenBank/DDBJ whole genome shotgun (WGS) entry which is preliminary data.</text>
</comment>
<dbReference type="GO" id="GO:0005524">
    <property type="term" value="F:ATP binding"/>
    <property type="evidence" value="ECO:0007669"/>
    <property type="project" value="InterPro"/>
</dbReference>
<dbReference type="Pfam" id="PF00485">
    <property type="entry name" value="PRK"/>
    <property type="match status" value="1"/>
</dbReference>
<dbReference type="GO" id="GO:0016301">
    <property type="term" value="F:kinase activity"/>
    <property type="evidence" value="ECO:0007669"/>
    <property type="project" value="UniProtKB-KW"/>
</dbReference>
<evidence type="ECO:0000313" key="5">
    <source>
        <dbReference type="Proteomes" id="UP001151529"/>
    </source>
</evidence>
<dbReference type="SUPFAM" id="SSF52540">
    <property type="entry name" value="P-loop containing nucleoside triphosphate hydrolases"/>
    <property type="match status" value="1"/>
</dbReference>
<keyword evidence="2" id="KW-1133">Transmembrane helix</keyword>
<keyword evidence="2" id="KW-0812">Transmembrane</keyword>
<dbReference type="Pfam" id="PF01928">
    <property type="entry name" value="CYTH"/>
    <property type="match status" value="1"/>
</dbReference>
<evidence type="ECO:0000259" key="3">
    <source>
        <dbReference type="PROSITE" id="PS51707"/>
    </source>
</evidence>
<protein>
    <submittedName>
        <fullName evidence="4">URIDINE KINASE</fullName>
    </submittedName>
</protein>
<dbReference type="Proteomes" id="UP001151529">
    <property type="component" value="Chromosome 10"/>
</dbReference>
<reference evidence="4" key="2">
    <citation type="journal article" date="2023" name="Int. J. Mol. Sci.">
        <title>De Novo Assembly and Annotation of 11 Diverse Shrub Willow (Salix) Genomes Reveals Novel Gene Organization in Sex-Linked Regions.</title>
        <authorList>
            <person name="Hyden B."/>
            <person name="Feng K."/>
            <person name="Yates T.B."/>
            <person name="Jawdy S."/>
            <person name="Cereghino C."/>
            <person name="Smart L.B."/>
            <person name="Muchero W."/>
        </authorList>
    </citation>
    <scope>NUCLEOTIDE SEQUENCE [LARGE SCALE GENOMIC DNA]</scope>
    <source>
        <tissue evidence="4">Shoot tip</tissue>
    </source>
</reference>
<name>A0A9Q0Z4J5_SALVM</name>
<proteinExistence type="predicted"/>
<dbReference type="AlphaFoldDB" id="A0A9Q0Z4J5"/>
<organism evidence="4 5">
    <name type="scientific">Salix viminalis</name>
    <name type="common">Common osier</name>
    <name type="synonym">Basket willow</name>
    <dbReference type="NCBI Taxonomy" id="40686"/>
    <lineage>
        <taxon>Eukaryota</taxon>
        <taxon>Viridiplantae</taxon>
        <taxon>Streptophyta</taxon>
        <taxon>Embryophyta</taxon>
        <taxon>Tracheophyta</taxon>
        <taxon>Spermatophyta</taxon>
        <taxon>Magnoliopsida</taxon>
        <taxon>eudicotyledons</taxon>
        <taxon>Gunneridae</taxon>
        <taxon>Pentapetalae</taxon>
        <taxon>rosids</taxon>
        <taxon>fabids</taxon>
        <taxon>Malpighiales</taxon>
        <taxon>Salicaceae</taxon>
        <taxon>Saliceae</taxon>
        <taxon>Salix</taxon>
    </lineage>
</organism>
<dbReference type="InterPro" id="IPR023577">
    <property type="entry name" value="CYTH_domain"/>
</dbReference>
<dbReference type="OrthoDB" id="10257085at2759"/>
<keyword evidence="2" id="KW-0472">Membrane</keyword>
<evidence type="ECO:0000256" key="1">
    <source>
        <dbReference type="SAM" id="MobiDB-lite"/>
    </source>
</evidence>
<keyword evidence="4" id="KW-0418">Kinase</keyword>
<evidence type="ECO:0000256" key="2">
    <source>
        <dbReference type="SAM" id="Phobius"/>
    </source>
</evidence>
<dbReference type="InterPro" id="IPR006083">
    <property type="entry name" value="PRK/URK"/>
</dbReference>
<evidence type="ECO:0000313" key="4">
    <source>
        <dbReference type="EMBL" id="KAJ6721046.1"/>
    </source>
</evidence>
<feature type="domain" description="CYTH" evidence="3">
    <location>
        <begin position="348"/>
        <end position="506"/>
    </location>
</feature>
<gene>
    <name evidence="4" type="ORF">OIU85_024169</name>
</gene>
<dbReference type="SUPFAM" id="SSF55154">
    <property type="entry name" value="CYTH-like phosphatases"/>
    <property type="match status" value="1"/>
</dbReference>